<dbReference type="Proteomes" id="UP000591131">
    <property type="component" value="Unassembled WGS sequence"/>
</dbReference>
<comment type="caution">
    <text evidence="3">The sequence shown here is derived from an EMBL/GenBank/DDBJ whole genome shotgun (WGS) entry which is preliminary data.</text>
</comment>
<dbReference type="EMBL" id="JAAPAO010000217">
    <property type="protein sequence ID" value="KAF4667171.1"/>
    <property type="molecule type" value="Genomic_DNA"/>
</dbReference>
<keyword evidence="2" id="KW-0732">Signal</keyword>
<feature type="region of interest" description="Disordered" evidence="1">
    <location>
        <begin position="81"/>
        <end position="120"/>
    </location>
</feature>
<protein>
    <submittedName>
        <fullName evidence="3">Uncharacterized protein</fullName>
    </submittedName>
</protein>
<evidence type="ECO:0000313" key="3">
    <source>
        <dbReference type="EMBL" id="KAF4667171.1"/>
    </source>
</evidence>
<evidence type="ECO:0000256" key="2">
    <source>
        <dbReference type="SAM" id="SignalP"/>
    </source>
</evidence>
<organism evidence="3 4">
    <name type="scientific">Perkinsus chesapeaki</name>
    <name type="common">Clam parasite</name>
    <name type="synonym">Perkinsus andrewsi</name>
    <dbReference type="NCBI Taxonomy" id="330153"/>
    <lineage>
        <taxon>Eukaryota</taxon>
        <taxon>Sar</taxon>
        <taxon>Alveolata</taxon>
        <taxon>Perkinsozoa</taxon>
        <taxon>Perkinsea</taxon>
        <taxon>Perkinsida</taxon>
        <taxon>Perkinsidae</taxon>
        <taxon>Perkinsus</taxon>
    </lineage>
</organism>
<dbReference type="AlphaFoldDB" id="A0A7J6M7Y5"/>
<sequence length="146" mass="15417">MPVKLKHSVFLLATAFFTSSTQPSVYSEEHVHLLGDGTFAIVNESLRKAAQWACGIGVTIVSSGIGAAAICQSLWSRIAHQESSTPEVEVEPKGSSPTSTQEQDTSQGESSAQSRSASQTISNSLRVFLKNRGDDISDGETDASAS</sequence>
<evidence type="ECO:0000313" key="4">
    <source>
        <dbReference type="Proteomes" id="UP000591131"/>
    </source>
</evidence>
<feature type="compositionally biased region" description="Polar residues" evidence="1">
    <location>
        <begin position="95"/>
        <end position="120"/>
    </location>
</feature>
<feature type="signal peptide" evidence="2">
    <location>
        <begin position="1"/>
        <end position="27"/>
    </location>
</feature>
<evidence type="ECO:0000256" key="1">
    <source>
        <dbReference type="SAM" id="MobiDB-lite"/>
    </source>
</evidence>
<proteinExistence type="predicted"/>
<name>A0A7J6M7Y5_PERCH</name>
<gene>
    <name evidence="3" type="ORF">FOL47_003705</name>
</gene>
<keyword evidence="4" id="KW-1185">Reference proteome</keyword>
<feature type="chain" id="PRO_5029484874" evidence="2">
    <location>
        <begin position="28"/>
        <end position="146"/>
    </location>
</feature>
<reference evidence="3 4" key="1">
    <citation type="submission" date="2020-04" db="EMBL/GenBank/DDBJ databases">
        <title>Perkinsus chesapeaki whole genome sequence.</title>
        <authorList>
            <person name="Bogema D.R."/>
        </authorList>
    </citation>
    <scope>NUCLEOTIDE SEQUENCE [LARGE SCALE GENOMIC DNA]</scope>
    <source>
        <strain evidence="3">ATCC PRA-425</strain>
    </source>
</reference>
<accession>A0A7J6M7Y5</accession>